<dbReference type="EMBL" id="ATHI01000027">
    <property type="protein sequence ID" value="EPR32316.1"/>
    <property type="molecule type" value="Genomic_DNA"/>
</dbReference>
<dbReference type="PANTHER" id="PTHR43547:SF2">
    <property type="entry name" value="HYBRID SIGNAL TRANSDUCTION HISTIDINE KINASE C"/>
    <property type="match status" value="1"/>
</dbReference>
<dbReference type="Gene3D" id="2.60.40.10">
    <property type="entry name" value="Immunoglobulins"/>
    <property type="match status" value="1"/>
</dbReference>
<feature type="coiled-coil region" evidence="11">
    <location>
        <begin position="986"/>
        <end position="1013"/>
    </location>
</feature>
<dbReference type="SMART" id="SM00388">
    <property type="entry name" value="HisKA"/>
    <property type="match status" value="1"/>
</dbReference>
<evidence type="ECO:0000256" key="11">
    <source>
        <dbReference type="SAM" id="Coils"/>
    </source>
</evidence>
<dbReference type="Proteomes" id="UP000014975">
    <property type="component" value="Unassembled WGS sequence"/>
</dbReference>
<keyword evidence="3" id="KW-0597">Phosphoprotein</keyword>
<dbReference type="Pfam" id="PF00512">
    <property type="entry name" value="HisKA"/>
    <property type="match status" value="1"/>
</dbReference>
<dbReference type="GO" id="GO:0005524">
    <property type="term" value="F:ATP binding"/>
    <property type="evidence" value="ECO:0007669"/>
    <property type="project" value="UniProtKB-KW"/>
</dbReference>
<dbReference type="Pfam" id="PF02518">
    <property type="entry name" value="HATPase_c"/>
    <property type="match status" value="1"/>
</dbReference>
<dbReference type="FunFam" id="1.10.287.130:FF:000002">
    <property type="entry name" value="Two-component osmosensing histidine kinase"/>
    <property type="match status" value="1"/>
</dbReference>
<dbReference type="InterPro" id="IPR036890">
    <property type="entry name" value="HATPase_C_sf"/>
</dbReference>
<dbReference type="InterPro" id="IPR013767">
    <property type="entry name" value="PAS_fold"/>
</dbReference>
<evidence type="ECO:0000259" key="13">
    <source>
        <dbReference type="PROSITE" id="PS50112"/>
    </source>
</evidence>
<evidence type="ECO:0000259" key="12">
    <source>
        <dbReference type="PROSITE" id="PS50109"/>
    </source>
</evidence>
<dbReference type="Pfam" id="PF07495">
    <property type="entry name" value="Y_Y_Y"/>
    <property type="match status" value="1"/>
</dbReference>
<dbReference type="InterPro" id="IPR015943">
    <property type="entry name" value="WD40/YVTN_repeat-like_dom_sf"/>
</dbReference>
<dbReference type="InterPro" id="IPR000014">
    <property type="entry name" value="PAS"/>
</dbReference>
<dbReference type="NCBIfam" id="TIGR00229">
    <property type="entry name" value="sensory_box"/>
    <property type="match status" value="1"/>
</dbReference>
<dbReference type="InterPro" id="IPR003661">
    <property type="entry name" value="HisK_dim/P_dom"/>
</dbReference>
<dbReference type="GO" id="GO:0000155">
    <property type="term" value="F:phosphorelay sensor kinase activity"/>
    <property type="evidence" value="ECO:0007669"/>
    <property type="project" value="InterPro"/>
</dbReference>
<keyword evidence="5" id="KW-0547">Nucleotide-binding</keyword>
<organism evidence="14 15">
    <name type="scientific">Alkalidesulfovibrio alkalitolerans DSM 16529</name>
    <dbReference type="NCBI Taxonomy" id="1121439"/>
    <lineage>
        <taxon>Bacteria</taxon>
        <taxon>Pseudomonadati</taxon>
        <taxon>Thermodesulfobacteriota</taxon>
        <taxon>Desulfovibrionia</taxon>
        <taxon>Desulfovibrionales</taxon>
        <taxon>Desulfovibrionaceae</taxon>
        <taxon>Alkalidesulfovibrio</taxon>
    </lineage>
</organism>
<dbReference type="CDD" id="cd00130">
    <property type="entry name" value="PAS"/>
    <property type="match status" value="1"/>
</dbReference>
<dbReference type="Gene3D" id="1.10.287.130">
    <property type="match status" value="1"/>
</dbReference>
<evidence type="ECO:0000256" key="10">
    <source>
        <dbReference type="ARBA" id="ARBA00068150"/>
    </source>
</evidence>
<dbReference type="SUPFAM" id="SSF63829">
    <property type="entry name" value="Calcium-dependent phosphotriesterase"/>
    <property type="match status" value="2"/>
</dbReference>
<keyword evidence="4" id="KW-0808">Transferase</keyword>
<evidence type="ECO:0000256" key="6">
    <source>
        <dbReference type="ARBA" id="ARBA00022777"/>
    </source>
</evidence>
<dbReference type="InterPro" id="IPR003594">
    <property type="entry name" value="HATPase_dom"/>
</dbReference>
<dbReference type="CDD" id="cd16922">
    <property type="entry name" value="HATPase_EvgS-ArcB-TorS-like"/>
    <property type="match status" value="1"/>
</dbReference>
<sequence>MLQSFFFSGGQGRLPWGFGGRRGAVRPAVRILLAIVLVLAAPAFAAAQAELRPRFQHVGVDDGLSISSVLCAVQDAQGFLWFGTYDGLNRHDGLEFVVHRADPENPKSLSDSNIRSLLADPDNTLWVGTKSGGLNRLGPDRSGFTAFRHDPNDPSSLPSDEVRAILRDASGALWVGTAQGLARFDESSGTFSRFTGMTLEGLGLAGVPVLSLAEDETGVLWIGSTIGLFKLDATRTDLRTFAGACLPQAPVLSLLAEAPGRIVAGYEEAGLALIDVEFGTCRRYLGTTSVQALMRSARGYLHAGTSSGLATMRPGRDHFQIVRNNRYDPQSLVHDDVHCLMQDAGGVIWVGTYAGGLSKLNPAYQAFGLLRNEPWNPNSLSGELVSAVFLGRDGVLWVGTSYDGLNMVNRQTGEVTVFRNNPRDPKSLSFDRVSCLHEDRKGRLWVGTVDRGLNLFERETQTFRRFGHDPDDPETLSQDKIWWIHEDREGFLWIGTSRGGLNRFDPETGRVVRYRHDPADPSSLPHDRVRHIMQTRDGTMWIGTNAGLSRFDPATGKFQTWGHDPGDPASLSNPRATPIVEDGLGRLWVGTDDGLNLFDPATGRFTQFTAENSGLADDAVQGMLLDGTGNLWLSTYRGLSHLNTVTFEIRNFSARDGLQGPEFWMNAAHKGFNGEMFFGGQKGLTYFFPENITPNAHLAKPVLTGLTVMGRDRPLAEDISVAEHLDLTYDDRVVTFRFGALDFADPRRNQCAYMLEGFDEDFVLARQGRYATYTNLDPGRYVFRVRAANNNVWSPEERRLVVVVAPPFWRTWWFMSLVTALLALSIYAAHRQRAAGLVRRRRELEETVQAQTASLRAEIEERALAEKRLRQSRDSFTKIFEHTPLGVTISDMATGTILQANPAIFELFRARPEEVLGRTSTELGVWPSASERENFVRDVAERGVVLNREVTLRVNERPLDCLLSAASIEAFGRKCILTIVTDITVRKRLEAELHEARKRAEDANRAKSEFLANMSHELRTPVAGIIGVTRILFEQAADGPTRDGLRLIRESSDMLLEIINDVLDLSKIEAGRLDMESIPFNPREAMRSALSLAQIMAGQKGLSFEVEMADDLPRAVRGDPVRLRQVLNNLLSNAVKFTEKGEVRVVVSATGQDDGAARIAFSVRDTGIGIPEEKLGAIFESFTQADGSTTRRYGGSGLGLAISRHLATLMGGDIAVQSRVGEGSVFTAELPFPLADAAELPSEEPGEAADGPAVSARPLSVLVVEDHAEPYSP</sequence>
<dbReference type="InterPro" id="IPR011110">
    <property type="entry name" value="Reg_prop"/>
</dbReference>
<dbReference type="FunFam" id="3.30.565.10:FF:000010">
    <property type="entry name" value="Sensor histidine kinase RcsC"/>
    <property type="match status" value="1"/>
</dbReference>
<dbReference type="SUPFAM" id="SSF55874">
    <property type="entry name" value="ATPase domain of HSP90 chaperone/DNA topoisomerase II/histidine kinase"/>
    <property type="match status" value="1"/>
</dbReference>
<dbReference type="PROSITE" id="PS50109">
    <property type="entry name" value="HIS_KIN"/>
    <property type="match status" value="1"/>
</dbReference>
<dbReference type="SUPFAM" id="SSF55785">
    <property type="entry name" value="PYP-like sensor domain (PAS domain)"/>
    <property type="match status" value="1"/>
</dbReference>
<dbReference type="Gene3D" id="2.130.10.10">
    <property type="entry name" value="YVTN repeat-like/Quinoprotein amine dehydrogenase"/>
    <property type="match status" value="3"/>
</dbReference>
<dbReference type="Gene3D" id="3.30.450.20">
    <property type="entry name" value="PAS domain"/>
    <property type="match status" value="1"/>
</dbReference>
<feature type="coiled-coil region" evidence="11">
    <location>
        <begin position="827"/>
        <end position="861"/>
    </location>
</feature>
<evidence type="ECO:0000313" key="15">
    <source>
        <dbReference type="Proteomes" id="UP000014975"/>
    </source>
</evidence>
<dbReference type="PROSITE" id="PS50112">
    <property type="entry name" value="PAS"/>
    <property type="match status" value="1"/>
</dbReference>
<evidence type="ECO:0000256" key="2">
    <source>
        <dbReference type="ARBA" id="ARBA00012438"/>
    </source>
</evidence>
<dbReference type="STRING" id="1121439.dsat_0668"/>
<dbReference type="PATRIC" id="fig|1121439.3.peg.2024"/>
<evidence type="ECO:0000256" key="5">
    <source>
        <dbReference type="ARBA" id="ARBA00022741"/>
    </source>
</evidence>
<evidence type="ECO:0000256" key="4">
    <source>
        <dbReference type="ARBA" id="ARBA00022679"/>
    </source>
</evidence>
<comment type="subunit">
    <text evidence="9">At low DSF concentrations, interacts with RpfF.</text>
</comment>
<proteinExistence type="predicted"/>
<evidence type="ECO:0000256" key="9">
    <source>
        <dbReference type="ARBA" id="ARBA00064003"/>
    </source>
</evidence>
<dbReference type="CDD" id="cd00082">
    <property type="entry name" value="HisKA"/>
    <property type="match status" value="1"/>
</dbReference>
<dbReference type="SMART" id="SM00387">
    <property type="entry name" value="HATPase_c"/>
    <property type="match status" value="1"/>
</dbReference>
<dbReference type="InterPro" id="IPR004358">
    <property type="entry name" value="Sig_transdc_His_kin-like_C"/>
</dbReference>
<dbReference type="Pfam" id="PF07494">
    <property type="entry name" value="Reg_prop"/>
    <property type="match status" value="7"/>
</dbReference>
<evidence type="ECO:0000256" key="8">
    <source>
        <dbReference type="ARBA" id="ARBA00023012"/>
    </source>
</evidence>
<evidence type="ECO:0000256" key="3">
    <source>
        <dbReference type="ARBA" id="ARBA00022553"/>
    </source>
</evidence>
<dbReference type="eggNOG" id="COG3292">
    <property type="taxonomic scope" value="Bacteria"/>
</dbReference>
<dbReference type="AlphaFoldDB" id="S7T6Y1"/>
<dbReference type="InterPro" id="IPR011123">
    <property type="entry name" value="Y_Y_Y"/>
</dbReference>
<dbReference type="PANTHER" id="PTHR43547">
    <property type="entry name" value="TWO-COMPONENT HISTIDINE KINASE"/>
    <property type="match status" value="1"/>
</dbReference>
<protein>
    <recommendedName>
        <fullName evidence="10">Sensory/regulatory protein RpfC</fullName>
        <ecNumber evidence="2">2.7.13.3</ecNumber>
    </recommendedName>
</protein>
<feature type="domain" description="PAS" evidence="13">
    <location>
        <begin position="872"/>
        <end position="919"/>
    </location>
</feature>
<reference evidence="14 15" key="1">
    <citation type="journal article" date="2013" name="Genome Announc.">
        <title>Draft genome sequences for three mercury-methylating, sulfate-reducing bacteria.</title>
        <authorList>
            <person name="Brown S.D."/>
            <person name="Hurt R.A.Jr."/>
            <person name="Gilmour C.C."/>
            <person name="Elias D.A."/>
        </authorList>
    </citation>
    <scope>NUCLEOTIDE SEQUENCE [LARGE SCALE GENOMIC DNA]</scope>
    <source>
        <strain evidence="14 15">DSM 16529</strain>
    </source>
</reference>
<dbReference type="SUPFAM" id="SSF47384">
    <property type="entry name" value="Homodimeric domain of signal transducing histidine kinase"/>
    <property type="match status" value="1"/>
</dbReference>
<name>S7T6Y1_9BACT</name>
<keyword evidence="7" id="KW-0067">ATP-binding</keyword>
<accession>S7T6Y1</accession>
<keyword evidence="8" id="KW-0902">Two-component regulatory system</keyword>
<evidence type="ECO:0000256" key="7">
    <source>
        <dbReference type="ARBA" id="ARBA00022840"/>
    </source>
</evidence>
<evidence type="ECO:0000313" key="14">
    <source>
        <dbReference type="EMBL" id="EPR32316.1"/>
    </source>
</evidence>
<dbReference type="InterPro" id="IPR035965">
    <property type="entry name" value="PAS-like_dom_sf"/>
</dbReference>
<gene>
    <name evidence="14" type="ORF">dsat_0668</name>
</gene>
<dbReference type="eggNOG" id="COG0642">
    <property type="taxonomic scope" value="Bacteria"/>
</dbReference>
<dbReference type="EC" id="2.7.13.3" evidence="2"/>
<dbReference type="GO" id="GO:0006355">
    <property type="term" value="P:regulation of DNA-templated transcription"/>
    <property type="evidence" value="ECO:0007669"/>
    <property type="project" value="InterPro"/>
</dbReference>
<dbReference type="Gene3D" id="3.30.565.10">
    <property type="entry name" value="Histidine kinase-like ATPase, C-terminal domain"/>
    <property type="match status" value="1"/>
</dbReference>
<dbReference type="InterPro" id="IPR013783">
    <property type="entry name" value="Ig-like_fold"/>
</dbReference>
<comment type="catalytic activity">
    <reaction evidence="1">
        <text>ATP + protein L-histidine = ADP + protein N-phospho-L-histidine.</text>
        <dbReference type="EC" id="2.7.13.3"/>
    </reaction>
</comment>
<feature type="domain" description="Histidine kinase" evidence="12">
    <location>
        <begin position="1013"/>
        <end position="1234"/>
    </location>
</feature>
<comment type="caution">
    <text evidence="14">The sequence shown here is derived from an EMBL/GenBank/DDBJ whole genome shotgun (WGS) entry which is preliminary data.</text>
</comment>
<dbReference type="SMART" id="SM00091">
    <property type="entry name" value="PAS"/>
    <property type="match status" value="1"/>
</dbReference>
<keyword evidence="6 14" id="KW-0418">Kinase</keyword>
<dbReference type="InterPro" id="IPR036097">
    <property type="entry name" value="HisK_dim/P_sf"/>
</dbReference>
<dbReference type="InterPro" id="IPR005467">
    <property type="entry name" value="His_kinase_dom"/>
</dbReference>
<dbReference type="Pfam" id="PF00989">
    <property type="entry name" value="PAS"/>
    <property type="match status" value="1"/>
</dbReference>
<evidence type="ECO:0000256" key="1">
    <source>
        <dbReference type="ARBA" id="ARBA00000085"/>
    </source>
</evidence>
<keyword evidence="11" id="KW-0175">Coiled coil</keyword>
<keyword evidence="15" id="KW-1185">Reference proteome</keyword>
<dbReference type="PRINTS" id="PR00344">
    <property type="entry name" value="BCTRLSENSOR"/>
</dbReference>